<dbReference type="Proteomes" id="UP001497482">
    <property type="component" value="Chromosome 7"/>
</dbReference>
<evidence type="ECO:0000256" key="2">
    <source>
        <dbReference type="ARBA" id="ARBA00022490"/>
    </source>
</evidence>
<evidence type="ECO:0000256" key="3">
    <source>
        <dbReference type="SAM" id="MobiDB-lite"/>
    </source>
</evidence>
<gene>
    <name evidence="4" type="ORF">KC01_LOCUS38477</name>
</gene>
<dbReference type="Pfam" id="PF03148">
    <property type="entry name" value="Tektin"/>
    <property type="match status" value="1"/>
</dbReference>
<dbReference type="InterPro" id="IPR038949">
    <property type="entry name" value="TEKTL1"/>
</dbReference>
<name>A0AAV2MGD5_KNICA</name>
<keyword evidence="2" id="KW-0963">Cytoplasm</keyword>
<organism evidence="4 5">
    <name type="scientific">Knipowitschia caucasica</name>
    <name type="common">Caucasian dwarf goby</name>
    <name type="synonym">Pomatoschistus caucasicus</name>
    <dbReference type="NCBI Taxonomy" id="637954"/>
    <lineage>
        <taxon>Eukaryota</taxon>
        <taxon>Metazoa</taxon>
        <taxon>Chordata</taxon>
        <taxon>Craniata</taxon>
        <taxon>Vertebrata</taxon>
        <taxon>Euteleostomi</taxon>
        <taxon>Actinopterygii</taxon>
        <taxon>Neopterygii</taxon>
        <taxon>Teleostei</taxon>
        <taxon>Neoteleostei</taxon>
        <taxon>Acanthomorphata</taxon>
        <taxon>Gobiaria</taxon>
        <taxon>Gobiiformes</taxon>
        <taxon>Gobioidei</taxon>
        <taxon>Gobiidae</taxon>
        <taxon>Gobiinae</taxon>
        <taxon>Knipowitschia</taxon>
    </lineage>
</organism>
<dbReference type="PANTHER" id="PTHR35081:SF1">
    <property type="entry name" value="COILED-COIL DOMAIN-CONTAINING PROTEIN 105"/>
    <property type="match status" value="1"/>
</dbReference>
<comment type="subcellular location">
    <subcellularLocation>
        <location evidence="1">Cytoplasm</location>
    </subcellularLocation>
</comment>
<evidence type="ECO:0000313" key="4">
    <source>
        <dbReference type="EMBL" id="CAL1612121.1"/>
    </source>
</evidence>
<dbReference type="AlphaFoldDB" id="A0AAV2MGD5"/>
<dbReference type="GO" id="GO:0005929">
    <property type="term" value="C:cilium"/>
    <property type="evidence" value="ECO:0007669"/>
    <property type="project" value="UniProtKB-ARBA"/>
</dbReference>
<accession>A0AAV2MGD5</accession>
<protein>
    <submittedName>
        <fullName evidence="4">Uncharacterized protein</fullName>
    </submittedName>
</protein>
<dbReference type="EMBL" id="OZ035829">
    <property type="protein sequence ID" value="CAL1612121.1"/>
    <property type="molecule type" value="Genomic_DNA"/>
</dbReference>
<keyword evidence="5" id="KW-1185">Reference proteome</keyword>
<feature type="compositionally biased region" description="Polar residues" evidence="3">
    <location>
        <begin position="42"/>
        <end position="51"/>
    </location>
</feature>
<feature type="compositionally biased region" description="Polar residues" evidence="3">
    <location>
        <begin position="70"/>
        <end position="80"/>
    </location>
</feature>
<reference evidence="4 5" key="1">
    <citation type="submission" date="2024-04" db="EMBL/GenBank/DDBJ databases">
        <authorList>
            <person name="Waldvogel A.-M."/>
            <person name="Schoenle A."/>
        </authorList>
    </citation>
    <scope>NUCLEOTIDE SEQUENCE [LARGE SCALE GENOMIC DNA]</scope>
</reference>
<dbReference type="PANTHER" id="PTHR35081">
    <property type="entry name" value="COILED-COIL DOMAIN-CONTAINING PROTEIN 105"/>
    <property type="match status" value="1"/>
</dbReference>
<evidence type="ECO:0000313" key="5">
    <source>
        <dbReference type="Proteomes" id="UP001497482"/>
    </source>
</evidence>
<dbReference type="InterPro" id="IPR048256">
    <property type="entry name" value="Tektin-like"/>
</dbReference>
<feature type="region of interest" description="Disordered" evidence="3">
    <location>
        <begin position="42"/>
        <end position="85"/>
    </location>
</feature>
<sequence>MRAVQEVEANLRRRASRVAQEGVRLHRDQELMEATLRSLQSGLMLNQANSRQRTKRPEGAETVSTEDQDTQGTKTVSTEGQETRGYWDPYSKSLSSCCARLVACASERARVLDLLAPSVCRRVPGRPAPKWTKADPTSPYTPECKEAADRSSSAVLESQHLRTSIRQQLHHALLRQRAAQQAVNDGLLKKVAETVTLQQSLSVMCGATRQATFRKRREKALILHSHGRTQGPEYSGDVLSRERLDRPLVQVYHRHPGTQLPEAAQLNQGSVLLSRLASSCQAQESRLQRSCHLLQSDLQRKSSAAAVDSAVLRMRRRHLEQRSVPVSLLQDALQSQKCM</sequence>
<evidence type="ECO:0000256" key="1">
    <source>
        <dbReference type="ARBA" id="ARBA00004496"/>
    </source>
</evidence>
<proteinExistence type="predicted"/>
<dbReference type="GO" id="GO:0005737">
    <property type="term" value="C:cytoplasm"/>
    <property type="evidence" value="ECO:0007669"/>
    <property type="project" value="UniProtKB-SubCell"/>
</dbReference>